<dbReference type="STRING" id="290340.AAur_3784"/>
<dbReference type="EMBL" id="CP000474">
    <property type="protein sequence ID" value="ABM07521.1"/>
    <property type="molecule type" value="Genomic_DNA"/>
</dbReference>
<keyword evidence="2" id="KW-1185">Reference proteome</keyword>
<reference evidence="1 2" key="1">
    <citation type="journal article" date="2006" name="PLoS Genet.">
        <title>Secrets of soil survival revealed by the genome sequence of Arthrobacter aurescens TC1.</title>
        <authorList>
            <person name="Mongodin E.F."/>
            <person name="Shapir N."/>
            <person name="Daugherty S.C."/>
            <person name="DeBoy R.T."/>
            <person name="Emerson J.B."/>
            <person name="Shvartzbeyn A."/>
            <person name="Radune D."/>
            <person name="Vamathevan J."/>
            <person name="Riggs F."/>
            <person name="Grinberg V."/>
            <person name="Khouri H."/>
            <person name="Wackett L.P."/>
            <person name="Nelson K.E."/>
            <person name="Sadowsky M.J."/>
        </authorList>
    </citation>
    <scope>NUCLEOTIDE SEQUENCE [LARGE SCALE GENOMIC DNA]</scope>
    <source>
        <strain evidence="1 2">TC1</strain>
    </source>
</reference>
<protein>
    <submittedName>
        <fullName evidence="1">Uncharacterized protein</fullName>
    </submittedName>
</protein>
<evidence type="ECO:0000313" key="1">
    <source>
        <dbReference type="EMBL" id="ABM07521.1"/>
    </source>
</evidence>
<dbReference type="RefSeq" id="WP_011776389.1">
    <property type="nucleotide sequence ID" value="NC_008711.1"/>
</dbReference>
<organism evidence="1 2">
    <name type="scientific">Paenarthrobacter aurescens (strain TC1)</name>
    <dbReference type="NCBI Taxonomy" id="290340"/>
    <lineage>
        <taxon>Bacteria</taxon>
        <taxon>Bacillati</taxon>
        <taxon>Actinomycetota</taxon>
        <taxon>Actinomycetes</taxon>
        <taxon>Micrococcales</taxon>
        <taxon>Micrococcaceae</taxon>
        <taxon>Paenarthrobacter</taxon>
    </lineage>
</organism>
<dbReference type="AlphaFoldDB" id="A1RB52"/>
<dbReference type="KEGG" id="aau:AAur_3784"/>
<dbReference type="SUPFAM" id="SSF48452">
    <property type="entry name" value="TPR-like"/>
    <property type="match status" value="1"/>
</dbReference>
<name>A1RB52_PAEAT</name>
<dbReference type="eggNOG" id="COG0457">
    <property type="taxonomic scope" value="Bacteria"/>
</dbReference>
<sequence length="417" mass="46118">MISRINHAKSISKALNISEIAGWDRWNSFTETIIGFDLPSQQDEIVEFSRENVAAFTATVPGDYYYPIGQVFEPDVVREVCDLHGLDYEDVTMLRTHGGERVSELQERLDRVESMDDPDVVVLASALVTLSRFELASSVLTRAGDRGARFQFEAALLRYIIGNRTQGRGLDVNLMSEVRRTAASQEVPAHRLLDACSIAVVWYLKGVGVTKEDFEWFARTGNTVVLEHGKKIPAVSTSAWYRGVAMIPAEIGDVSRTRALMNEAAVSAQRAMEDSDAPFARNLHKTYLESSVKEHLYVSRDEEKAIQAAKDLVAWDPLWSVSAGEYADVLAAFGKAELAAETYDRATSLGAPYVTHHLRKAAQQYTKAGMVDKAIARYLVLGCMLPDPSEVLATVDNMLDNNVHATLMAVRQQLAAS</sequence>
<dbReference type="HOGENOM" id="CLU_658330_0_0_11"/>
<dbReference type="Gene3D" id="1.25.40.10">
    <property type="entry name" value="Tetratricopeptide repeat domain"/>
    <property type="match status" value="1"/>
</dbReference>
<proteinExistence type="predicted"/>
<dbReference type="OrthoDB" id="6447699at2"/>
<evidence type="ECO:0000313" key="2">
    <source>
        <dbReference type="Proteomes" id="UP000000637"/>
    </source>
</evidence>
<dbReference type="Proteomes" id="UP000000637">
    <property type="component" value="Chromosome"/>
</dbReference>
<accession>A1RB52</accession>
<dbReference type="InterPro" id="IPR011990">
    <property type="entry name" value="TPR-like_helical_dom_sf"/>
</dbReference>
<gene>
    <name evidence="1" type="ordered locus">AAur_3784</name>
</gene>